<keyword evidence="13" id="KW-0325">Glycoprotein</keyword>
<evidence type="ECO:0000256" key="16">
    <source>
        <dbReference type="PIRSR" id="PIRSR634016-3"/>
    </source>
</evidence>
<dbReference type="Gene3D" id="2.60.40.1730">
    <property type="entry name" value="tricorn interacting facor f3 domain"/>
    <property type="match status" value="1"/>
</dbReference>
<evidence type="ECO:0000256" key="9">
    <source>
        <dbReference type="ARBA" id="ARBA00022801"/>
    </source>
</evidence>
<evidence type="ECO:0000256" key="13">
    <source>
        <dbReference type="ARBA" id="ARBA00023180"/>
    </source>
</evidence>
<dbReference type="InterPro" id="IPR042097">
    <property type="entry name" value="Aminopeptidase_N-like_N_sf"/>
</dbReference>
<feature type="active site" description="Proton acceptor" evidence="15">
    <location>
        <position position="206"/>
    </location>
</feature>
<evidence type="ECO:0000256" key="2">
    <source>
        <dbReference type="ARBA" id="ARBA00010136"/>
    </source>
</evidence>
<evidence type="ECO:0000256" key="4">
    <source>
        <dbReference type="ARBA" id="ARBA00022475"/>
    </source>
</evidence>
<name>A0A7R9EPW3_9NEOP</name>
<dbReference type="InterPro" id="IPR045357">
    <property type="entry name" value="Aminopeptidase_N-like_N"/>
</dbReference>
<dbReference type="CDD" id="cd09601">
    <property type="entry name" value="M1_APN-Q_like"/>
    <property type="match status" value="1"/>
</dbReference>
<evidence type="ECO:0000256" key="15">
    <source>
        <dbReference type="PIRSR" id="PIRSR634016-1"/>
    </source>
</evidence>
<sequence length="530" mass="60513">MTLNCSSLLPHLNKHDLMFPIFVSLLTDRWVAATQFQPTDARRAFPCFDEPALKAKFKISIARPRNMTSISNMPQEGPSQPVEGIPDYEWDHYGLSLPMSTYLVAFVVSDFAHKTDGNFSVWAREEALQQAQYSLEIGPKILKYFEDYFEIKFPLPKIDMIALPDFAAGAMENWGLIAYRETAMLYKQGVSTNNNKQSVATVVSHELAHQWFGNLVTPSWWTDLWLNEGFASYVEYLGVNAVEESWKILEQFVIFDLQNVFALDALESSHQISIEVGHPDEINEIFDRISYGKGASIIRMMDHFLTTEVFKKGVTRYLKNKAFQSSTQNDLWSALTVQAHESRLLNESLTVKDIMDTWTLQTGFPVLTVIRDYETGSALLSQERFLLCASEPNTTSLSEVAAKPITPGPLWWIPITYTTMEQPDFETTKPSSWLGAEPSKNLTDLPAGNQHWVIFNIKETGFYRVNYDEMNWRLLIGQLQDRDRFQQIGVINRAQLLDDALNLARAGLLNYSTALDVTKYLSTELEYLPW</sequence>
<feature type="binding site" evidence="16">
    <location>
        <position position="228"/>
    </location>
    <ligand>
        <name>Zn(2+)</name>
        <dbReference type="ChEBI" id="CHEBI:29105"/>
        <note>catalytic</note>
    </ligand>
</feature>
<feature type="site" description="Transition state stabilizer" evidence="17">
    <location>
        <position position="291"/>
    </location>
</feature>
<reference evidence="21" key="1">
    <citation type="submission" date="2020-11" db="EMBL/GenBank/DDBJ databases">
        <authorList>
            <person name="Tran Van P."/>
        </authorList>
    </citation>
    <scope>NUCLEOTIDE SEQUENCE</scope>
</reference>
<evidence type="ECO:0000256" key="14">
    <source>
        <dbReference type="ARBA" id="ARBA00023288"/>
    </source>
</evidence>
<dbReference type="GO" id="GO:0006508">
    <property type="term" value="P:proteolysis"/>
    <property type="evidence" value="ECO:0007669"/>
    <property type="project" value="UniProtKB-KW"/>
</dbReference>
<keyword evidence="11" id="KW-0482">Metalloprotease</keyword>
<evidence type="ECO:0000256" key="1">
    <source>
        <dbReference type="ARBA" id="ARBA00004609"/>
    </source>
</evidence>
<keyword evidence="12" id="KW-0472">Membrane</keyword>
<dbReference type="SUPFAM" id="SSF63737">
    <property type="entry name" value="Leukotriene A4 hydrolase N-terminal domain"/>
    <property type="match status" value="1"/>
</dbReference>
<dbReference type="GO" id="GO:0070006">
    <property type="term" value="F:metalloaminopeptidase activity"/>
    <property type="evidence" value="ECO:0007669"/>
    <property type="project" value="TreeGrafter"/>
</dbReference>
<dbReference type="GO" id="GO:0008270">
    <property type="term" value="F:zinc ion binding"/>
    <property type="evidence" value="ECO:0007669"/>
    <property type="project" value="InterPro"/>
</dbReference>
<dbReference type="InterPro" id="IPR001930">
    <property type="entry name" value="Peptidase_M1"/>
</dbReference>
<evidence type="ECO:0000313" key="21">
    <source>
        <dbReference type="EMBL" id="CAD7438147.1"/>
    </source>
</evidence>
<gene>
    <name evidence="21" type="ORF">TBIB3V08_LOCUS744</name>
</gene>
<evidence type="ECO:0008006" key="22">
    <source>
        <dbReference type="Google" id="ProtNLM"/>
    </source>
</evidence>
<dbReference type="Gene3D" id="1.10.390.10">
    <property type="entry name" value="Neutral Protease Domain 2"/>
    <property type="match status" value="1"/>
</dbReference>
<dbReference type="FunFam" id="1.10.390.10:FF:000001">
    <property type="entry name" value="Aminopeptidase"/>
    <property type="match status" value="1"/>
</dbReference>
<dbReference type="PRINTS" id="PR00756">
    <property type="entry name" value="ALADIPTASE"/>
</dbReference>
<keyword evidence="4" id="KW-1003">Cell membrane</keyword>
<dbReference type="GO" id="GO:0043171">
    <property type="term" value="P:peptide catabolic process"/>
    <property type="evidence" value="ECO:0007669"/>
    <property type="project" value="TreeGrafter"/>
</dbReference>
<keyword evidence="9" id="KW-0378">Hydrolase</keyword>
<comment type="subcellular location">
    <subcellularLocation>
        <location evidence="1">Cell membrane</location>
        <topology evidence="1">Lipid-anchor</topology>
        <topology evidence="1">GPI-anchor</topology>
    </subcellularLocation>
</comment>
<evidence type="ECO:0000259" key="19">
    <source>
        <dbReference type="Pfam" id="PF11838"/>
    </source>
</evidence>
<evidence type="ECO:0000256" key="12">
    <source>
        <dbReference type="ARBA" id="ARBA00023136"/>
    </source>
</evidence>
<dbReference type="GO" id="GO:0005615">
    <property type="term" value="C:extracellular space"/>
    <property type="evidence" value="ECO:0007669"/>
    <property type="project" value="TreeGrafter"/>
</dbReference>
<keyword evidence="14" id="KW-0449">Lipoprotein</keyword>
<dbReference type="InterPro" id="IPR034016">
    <property type="entry name" value="M1_APN-typ"/>
</dbReference>
<dbReference type="InterPro" id="IPR024571">
    <property type="entry name" value="ERAP1-like_C_dom"/>
</dbReference>
<dbReference type="GO" id="GO:0005886">
    <property type="term" value="C:plasma membrane"/>
    <property type="evidence" value="ECO:0007669"/>
    <property type="project" value="UniProtKB-SubCell"/>
</dbReference>
<feature type="domain" description="ERAP1-like C-terminal" evidence="19">
    <location>
        <begin position="452"/>
        <end position="530"/>
    </location>
</feature>
<dbReference type="InterPro" id="IPR014782">
    <property type="entry name" value="Peptidase_M1_dom"/>
</dbReference>
<comment type="cofactor">
    <cofactor evidence="16">
        <name>Zn(2+)</name>
        <dbReference type="ChEBI" id="CHEBI:29105"/>
    </cofactor>
    <text evidence="16">Binds 1 zinc ion per subunit.</text>
</comment>
<keyword evidence="10 16" id="KW-0862">Zinc</keyword>
<evidence type="ECO:0000256" key="7">
    <source>
        <dbReference type="ARBA" id="ARBA00022723"/>
    </source>
</evidence>
<feature type="domain" description="Peptidase M1 membrane alanine aminopeptidase" evidence="18">
    <location>
        <begin position="133"/>
        <end position="358"/>
    </location>
</feature>
<feature type="binding site" evidence="16">
    <location>
        <position position="205"/>
    </location>
    <ligand>
        <name>Zn(2+)</name>
        <dbReference type="ChEBI" id="CHEBI:29105"/>
        <note>catalytic</note>
    </ligand>
</feature>
<feature type="binding site" evidence="16">
    <location>
        <position position="209"/>
    </location>
    <ligand>
        <name>Zn(2+)</name>
        <dbReference type="ChEBI" id="CHEBI:29105"/>
        <note>catalytic</note>
    </ligand>
</feature>
<comment type="similarity">
    <text evidence="2">Belongs to the peptidase M1 family.</text>
</comment>
<evidence type="ECO:0000256" key="10">
    <source>
        <dbReference type="ARBA" id="ARBA00022833"/>
    </source>
</evidence>
<dbReference type="FunFam" id="2.60.40.1910:FF:000008">
    <property type="entry name" value="Aminopeptidase"/>
    <property type="match status" value="1"/>
</dbReference>
<dbReference type="GO" id="GO:0042277">
    <property type="term" value="F:peptide binding"/>
    <property type="evidence" value="ECO:0007669"/>
    <property type="project" value="TreeGrafter"/>
</dbReference>
<dbReference type="Pfam" id="PF11838">
    <property type="entry name" value="ERAP1_C"/>
    <property type="match status" value="1"/>
</dbReference>
<dbReference type="InterPro" id="IPR050344">
    <property type="entry name" value="Peptidase_M1_aminopeptidases"/>
</dbReference>
<dbReference type="PANTHER" id="PTHR11533:SF294">
    <property type="entry name" value="THYROTROPIN-RELEASING HORMONE-DEGRADING ECTOENZYME"/>
    <property type="match status" value="1"/>
</dbReference>
<evidence type="ECO:0000256" key="5">
    <source>
        <dbReference type="ARBA" id="ARBA00022622"/>
    </source>
</evidence>
<organism evidence="21">
    <name type="scientific">Timema bartmani</name>
    <dbReference type="NCBI Taxonomy" id="61472"/>
    <lineage>
        <taxon>Eukaryota</taxon>
        <taxon>Metazoa</taxon>
        <taxon>Ecdysozoa</taxon>
        <taxon>Arthropoda</taxon>
        <taxon>Hexapoda</taxon>
        <taxon>Insecta</taxon>
        <taxon>Pterygota</taxon>
        <taxon>Neoptera</taxon>
        <taxon>Polyneoptera</taxon>
        <taxon>Phasmatodea</taxon>
        <taxon>Timematodea</taxon>
        <taxon>Timematoidea</taxon>
        <taxon>Timematidae</taxon>
        <taxon>Timema</taxon>
    </lineage>
</organism>
<accession>A0A7R9EPW3</accession>
<keyword evidence="8" id="KW-0732">Signal</keyword>
<dbReference type="Pfam" id="PF17900">
    <property type="entry name" value="Peptidase_M1_N"/>
    <property type="match status" value="1"/>
</dbReference>
<dbReference type="InterPro" id="IPR027268">
    <property type="entry name" value="Peptidase_M4/M1_CTD_sf"/>
</dbReference>
<evidence type="ECO:0000256" key="6">
    <source>
        <dbReference type="ARBA" id="ARBA00022670"/>
    </source>
</evidence>
<dbReference type="AlphaFoldDB" id="A0A7R9EPW3"/>
<keyword evidence="7 16" id="KW-0479">Metal-binding</keyword>
<dbReference type="EMBL" id="OD564388">
    <property type="protein sequence ID" value="CAD7438147.1"/>
    <property type="molecule type" value="Genomic_DNA"/>
</dbReference>
<dbReference type="Gene3D" id="2.60.40.1910">
    <property type="match status" value="1"/>
</dbReference>
<proteinExistence type="inferred from homology"/>
<evidence type="ECO:0000259" key="18">
    <source>
        <dbReference type="Pfam" id="PF01433"/>
    </source>
</evidence>
<dbReference type="GO" id="GO:0098552">
    <property type="term" value="C:side of membrane"/>
    <property type="evidence" value="ECO:0007669"/>
    <property type="project" value="UniProtKB-KW"/>
</dbReference>
<keyword evidence="6" id="KW-0645">Protease</keyword>
<evidence type="ECO:0000259" key="20">
    <source>
        <dbReference type="Pfam" id="PF17900"/>
    </source>
</evidence>
<feature type="domain" description="Aminopeptidase N-like N-terminal" evidence="20">
    <location>
        <begin position="29"/>
        <end position="103"/>
    </location>
</feature>
<keyword evidence="5" id="KW-0336">GPI-anchor</keyword>
<dbReference type="PANTHER" id="PTHR11533">
    <property type="entry name" value="PROTEASE M1 ZINC METALLOPROTEASE"/>
    <property type="match status" value="1"/>
</dbReference>
<dbReference type="Gene3D" id="1.10.3480.20">
    <property type="match status" value="1"/>
</dbReference>
<dbReference type="Pfam" id="PF01433">
    <property type="entry name" value="Peptidase_M1"/>
    <property type="match status" value="1"/>
</dbReference>
<protein>
    <recommendedName>
        <fullName evidence="22">Aminopeptidase N</fullName>
    </recommendedName>
</protein>
<evidence type="ECO:0000256" key="3">
    <source>
        <dbReference type="ARBA" id="ARBA00022438"/>
    </source>
</evidence>
<evidence type="ECO:0000256" key="17">
    <source>
        <dbReference type="PIRSR" id="PIRSR634016-4"/>
    </source>
</evidence>
<evidence type="ECO:0000256" key="8">
    <source>
        <dbReference type="ARBA" id="ARBA00022729"/>
    </source>
</evidence>
<keyword evidence="3" id="KW-0031">Aminopeptidase</keyword>
<dbReference type="SUPFAM" id="SSF55486">
    <property type="entry name" value="Metalloproteases ('zincins'), catalytic domain"/>
    <property type="match status" value="1"/>
</dbReference>
<evidence type="ECO:0000256" key="11">
    <source>
        <dbReference type="ARBA" id="ARBA00023049"/>
    </source>
</evidence>
<dbReference type="GO" id="GO:0005737">
    <property type="term" value="C:cytoplasm"/>
    <property type="evidence" value="ECO:0007669"/>
    <property type="project" value="TreeGrafter"/>
</dbReference>